<dbReference type="OrthoDB" id="7861334at2759"/>
<evidence type="ECO:0000313" key="4">
    <source>
        <dbReference type="RefSeq" id="XP_016991519.1"/>
    </source>
</evidence>
<feature type="region of interest" description="Disordered" evidence="1">
    <location>
        <begin position="595"/>
        <end position="779"/>
    </location>
</feature>
<dbReference type="OMA" id="SDCGCDP"/>
<evidence type="ECO:0000256" key="1">
    <source>
        <dbReference type="SAM" id="MobiDB-lite"/>
    </source>
</evidence>
<feature type="compositionally biased region" description="Low complexity" evidence="1">
    <location>
        <begin position="117"/>
        <end position="137"/>
    </location>
</feature>
<sequence>MAYSVGLPAQLIKKNYLIIENPTNGRSTCTETIDAHIDNNVISFDQKRGSKLHRSSSFSVFGSTFVGLTLVPERRRRVSGGNGKYHQQSNLLRNPLVVRSGEIPDQDECAPSCPYRNYQNQNNQQQDTNQYNSQDYQRTGTAPCQTGYYDNSPPQQYYAPQGYQGYVPQGRTQAHSKDRSASDCGCDPSPGKRAYRTPSSHYMEYREFQHSPKKNPALDRPQYEEYPAESHRSNRLERKASECSCDSDSLPGRQPVQRTNRLQRKTSICCCESDSPPGRQLVQRTNRLERKESECCCLPESSPGKRVQRKNQTDKNYYQRKPTPSAQTCPIRCHARSHIQATPPPPAPKRKCLAATSPPPTCRKPAPRSRSMNSTKRGSKRRCSACDERDSYRYSDGEPTDYVERSHSATEVLRNPLVQSRSSCDGLPQASYSPECVQQKPRSCRKPKAEKRSSSRRGPPICSNETLMEKPVKSYRFNCPENGRCASCRKLCPKCNKIKAQSKKSALVKRCVTSVAQKCCPTCGLLPMMPNISIPDVTSSNRIIYKTLGRCRPRKVPKTRYELTICCKKRCQGGRNSHYMTGTIATSLKRRAKAVIPGGTQVAPSRSYRQGQNVTSPIHTRSQSRAGHSYVSQERSSQPGQHRERSAAPQHFQMRSPPENLVQKSERRQSERESNPASLSQQRTRALSPIVNVPGSSRHHDSQRGSLQSREHSPQAHSYRSQPEPAHSHRSQPDPHSYRSKPELPSSSYRSQSGPAISNRTDPDPPRISPAYLEPALLDPQSNRKAASYLGTDVNPFYRGSFLKVRCSRESPQTRLNPIHQRGEKTNEQPKPPRTPGIVLPVKYNRLSQLHAWVFGDPFVTGHDSLGTWSWRQIFGRSKKRSKSAKPLESKK</sequence>
<feature type="region of interest" description="Disordered" evidence="1">
    <location>
        <begin position="108"/>
        <end position="261"/>
    </location>
</feature>
<evidence type="ECO:0000313" key="3">
    <source>
        <dbReference type="Proteomes" id="UP001652680"/>
    </source>
</evidence>
<accession>A0A6P4FPU2</accession>
<dbReference type="GeneID" id="108053394"/>
<reference evidence="4" key="2">
    <citation type="submission" date="2025-04" db="UniProtKB">
        <authorList>
            <consortium name="RefSeq"/>
        </authorList>
    </citation>
    <scope>IDENTIFICATION</scope>
</reference>
<gene>
    <name evidence="4" type="primary">LOC108053394</name>
    <name evidence="2" type="synonym">108053394</name>
</gene>
<dbReference type="Proteomes" id="UP001652680">
    <property type="component" value="Unassembled WGS sequence"/>
</dbReference>
<keyword evidence="3" id="KW-1185">Reference proteome</keyword>
<feature type="region of interest" description="Disordered" evidence="1">
    <location>
        <begin position="443"/>
        <end position="463"/>
    </location>
</feature>
<feature type="compositionally biased region" description="Basic and acidic residues" evidence="1">
    <location>
        <begin position="228"/>
        <end position="241"/>
    </location>
</feature>
<protein>
    <submittedName>
        <fullName evidence="4">Serine/arginine repetitive matrix protein 1 isoform X1</fullName>
    </submittedName>
</protein>
<feature type="compositionally biased region" description="Basic and acidic residues" evidence="1">
    <location>
        <begin position="731"/>
        <end position="742"/>
    </location>
</feature>
<feature type="region of interest" description="Disordered" evidence="1">
    <location>
        <begin position="301"/>
        <end position="382"/>
    </location>
</feature>
<dbReference type="EnsemblMetazoa" id="XM_017136030.2">
    <property type="protein sequence ID" value="XP_016991519.1"/>
    <property type="gene ID" value="LOC108053394"/>
</dbReference>
<feature type="compositionally biased region" description="Polar residues" evidence="1">
    <location>
        <begin position="675"/>
        <end position="685"/>
    </location>
</feature>
<reference evidence="2" key="3">
    <citation type="submission" date="2025-05" db="UniProtKB">
        <authorList>
            <consortium name="EnsemblMetazoa"/>
        </authorList>
    </citation>
    <scope>IDENTIFICATION</scope>
</reference>
<dbReference type="RefSeq" id="XP_016991519.1">
    <property type="nucleotide sequence ID" value="XM_017136030.1"/>
</dbReference>
<feature type="compositionally biased region" description="Basic and acidic residues" evidence="1">
    <location>
        <begin position="664"/>
        <end position="674"/>
    </location>
</feature>
<feature type="compositionally biased region" description="Polar residues" evidence="1">
    <location>
        <begin position="745"/>
        <end position="760"/>
    </location>
</feature>
<feature type="compositionally biased region" description="Low complexity" evidence="1">
    <location>
        <begin position="153"/>
        <end position="170"/>
    </location>
</feature>
<dbReference type="AlphaFoldDB" id="A0A6P4FPU2"/>
<name>A0A6P4FPU2_DRORH</name>
<evidence type="ECO:0000313" key="2">
    <source>
        <dbReference type="EnsemblMetazoa" id="XP_016991519.1"/>
    </source>
</evidence>
<feature type="compositionally biased region" description="Polar residues" evidence="1">
    <location>
        <begin position="602"/>
        <end position="640"/>
    </location>
</feature>
<proteinExistence type="predicted"/>
<reference evidence="3" key="1">
    <citation type="journal article" date="2021" name="Elife">
        <title>Highly contiguous assemblies of 101 drosophilid genomes.</title>
        <authorList>
            <person name="Kim B.Y."/>
            <person name="Wang J.R."/>
            <person name="Miller D.E."/>
            <person name="Barmina O."/>
            <person name="Delaney E."/>
            <person name="Thompson A."/>
            <person name="Comeault A.A."/>
            <person name="Peede D."/>
            <person name="D'Agostino E.R."/>
            <person name="Pelaez J."/>
            <person name="Aguilar J.M."/>
            <person name="Haji D."/>
            <person name="Matsunaga T."/>
            <person name="Armstrong E.E."/>
            <person name="Zych M."/>
            <person name="Ogawa Y."/>
            <person name="Stamenkovic-Radak M."/>
            <person name="Jelic M."/>
            <person name="Veselinovic M.S."/>
            <person name="Tanaskovic M."/>
            <person name="Eric P."/>
            <person name="Gao J.J."/>
            <person name="Katoh T.K."/>
            <person name="Toda M.J."/>
            <person name="Watabe H."/>
            <person name="Watada M."/>
            <person name="Davis J.S."/>
            <person name="Moyle L.C."/>
            <person name="Manoli G."/>
            <person name="Bertolini E."/>
            <person name="Kostal V."/>
            <person name="Hawley R.S."/>
            <person name="Takahashi A."/>
            <person name="Jones C.D."/>
            <person name="Price D.K."/>
            <person name="Whiteman N."/>
            <person name="Kopp A."/>
            <person name="Matute D.R."/>
            <person name="Petrov D.A."/>
        </authorList>
    </citation>
    <scope>NUCLEOTIDE SEQUENCE [LARGE SCALE GENOMIC DNA]</scope>
</reference>
<organism evidence="4">
    <name type="scientific">Drosophila rhopaloa</name>
    <name type="common">Fruit fly</name>
    <dbReference type="NCBI Taxonomy" id="1041015"/>
    <lineage>
        <taxon>Eukaryota</taxon>
        <taxon>Metazoa</taxon>
        <taxon>Ecdysozoa</taxon>
        <taxon>Arthropoda</taxon>
        <taxon>Hexapoda</taxon>
        <taxon>Insecta</taxon>
        <taxon>Pterygota</taxon>
        <taxon>Neoptera</taxon>
        <taxon>Endopterygota</taxon>
        <taxon>Diptera</taxon>
        <taxon>Brachycera</taxon>
        <taxon>Muscomorpha</taxon>
        <taxon>Ephydroidea</taxon>
        <taxon>Drosophilidae</taxon>
        <taxon>Drosophila</taxon>
        <taxon>Sophophora</taxon>
    </lineage>
</organism>
<feature type="compositionally biased region" description="Basic and acidic residues" evidence="1">
    <location>
        <begin position="698"/>
        <end position="714"/>
    </location>
</feature>
<feature type="region of interest" description="Disordered" evidence="1">
    <location>
        <begin position="809"/>
        <end position="836"/>
    </location>
</feature>